<dbReference type="PATRIC" id="fig|931276.5.peg.4424"/>
<dbReference type="Pfam" id="PF07293">
    <property type="entry name" value="DUF1450"/>
    <property type="match status" value="1"/>
</dbReference>
<protein>
    <recommendedName>
        <fullName evidence="3">DUF1450 domain-containing protein</fullName>
    </recommendedName>
</protein>
<dbReference type="InterPro" id="IPR009910">
    <property type="entry name" value="DUF1450"/>
</dbReference>
<dbReference type="OrthoDB" id="1684419at2"/>
<accession>M1LY02</accession>
<evidence type="ECO:0000313" key="2">
    <source>
        <dbReference type="Proteomes" id="UP000011728"/>
    </source>
</evidence>
<dbReference type="Proteomes" id="UP000011728">
    <property type="component" value="Chromosome"/>
</dbReference>
<proteinExistence type="predicted"/>
<gene>
    <name evidence="1" type="ORF">Cspa_c43920</name>
</gene>
<dbReference type="EMBL" id="CP004121">
    <property type="protein sequence ID" value="AGF58145.1"/>
    <property type="molecule type" value="Genomic_DNA"/>
</dbReference>
<dbReference type="eggNOG" id="ENOG5033H3E">
    <property type="taxonomic scope" value="Bacteria"/>
</dbReference>
<dbReference type="RefSeq" id="WP_015394456.1">
    <property type="nucleotide sequence ID" value="NC_020291.1"/>
</dbReference>
<dbReference type="AlphaFoldDB" id="M1LY02"/>
<dbReference type="KEGG" id="csr:Cspa_c43920"/>
<reference evidence="1 2" key="1">
    <citation type="submission" date="2013-02" db="EMBL/GenBank/DDBJ databases">
        <title>Genome sequence of Clostridium saccharoperbutylacetonicum N1-4(HMT).</title>
        <authorList>
            <person name="Poehlein A."/>
            <person name="Daniel R."/>
        </authorList>
    </citation>
    <scope>NUCLEOTIDE SEQUENCE [LARGE SCALE GENOMIC DNA]</scope>
    <source>
        <strain evidence="2">N1-4(HMT)</strain>
    </source>
</reference>
<evidence type="ECO:0008006" key="3">
    <source>
        <dbReference type="Google" id="ProtNLM"/>
    </source>
</evidence>
<organism evidence="1 2">
    <name type="scientific">Clostridium saccharoperbutylacetonicum N1-4(HMT)</name>
    <dbReference type="NCBI Taxonomy" id="931276"/>
    <lineage>
        <taxon>Bacteria</taxon>
        <taxon>Bacillati</taxon>
        <taxon>Bacillota</taxon>
        <taxon>Clostridia</taxon>
        <taxon>Eubacteriales</taxon>
        <taxon>Clostridiaceae</taxon>
        <taxon>Clostridium</taxon>
    </lineage>
</organism>
<dbReference type="STRING" id="36745.CLSAP_41590"/>
<keyword evidence="2" id="KW-1185">Reference proteome</keyword>
<evidence type="ECO:0000313" key="1">
    <source>
        <dbReference type="EMBL" id="AGF58145.1"/>
    </source>
</evidence>
<sequence length="69" mass="8078">MKIKFCEENKGKKSVINKIKEEYPDIEISKKKCLGKCKQCSEQPIAMIKDKLIKGKDSEELYEKIKKEL</sequence>
<dbReference type="HOGENOM" id="CLU_182025_2_0_9"/>
<name>M1LY02_9CLOT</name>